<sequence length="266" mass="27870">MASVTSADGTAIAYETHGAGPLIIFVPGALQHRAVDPQSPRLAGMLADSFRSVIYDRRGRGESTEGGAYAVAREIEDIAALIDAEGGPALLFGLSSGAVLALEAAAALQDKVASVLAYEPPIDMSHSRDKALAELEVMENYKSAGDGAGALETFMRGVGASDDDIAGLRTSPFGDGFAAAGTTLAHDYRIMFEATEDMKTRWQAVRQPVLIVDGDQSWDFMHAGADAAASALHNAQRETLAGQTHEVAPEAIAPVLKRFFAKGSAH</sequence>
<accession>A0A1G7SQW1</accession>
<dbReference type="InterPro" id="IPR000073">
    <property type="entry name" value="AB_hydrolase_1"/>
</dbReference>
<dbReference type="STRING" id="440168.SAMN04487974_101627"/>
<proteinExistence type="predicted"/>
<dbReference type="EMBL" id="FNCS01000001">
    <property type="protein sequence ID" value="SDG24660.1"/>
    <property type="molecule type" value="Genomic_DNA"/>
</dbReference>
<dbReference type="OrthoDB" id="63519at2"/>
<dbReference type="RefSeq" id="WP_090591288.1">
    <property type="nucleotide sequence ID" value="NZ_FNCS01000001.1"/>
</dbReference>
<dbReference type="InterPro" id="IPR050228">
    <property type="entry name" value="Carboxylesterase_BioH"/>
</dbReference>
<evidence type="ECO:0000313" key="2">
    <source>
        <dbReference type="EMBL" id="SDG24660.1"/>
    </source>
</evidence>
<dbReference type="SUPFAM" id="SSF53474">
    <property type="entry name" value="alpha/beta-Hydrolases"/>
    <property type="match status" value="1"/>
</dbReference>
<dbReference type="Pfam" id="PF12697">
    <property type="entry name" value="Abhydrolase_6"/>
    <property type="match status" value="1"/>
</dbReference>
<dbReference type="PANTHER" id="PTHR43194">
    <property type="entry name" value="HYDROLASE ALPHA/BETA FOLD FAMILY"/>
    <property type="match status" value="1"/>
</dbReference>
<dbReference type="PANTHER" id="PTHR43194:SF2">
    <property type="entry name" value="PEROXISOMAL MEMBRANE PROTEIN LPX1"/>
    <property type="match status" value="1"/>
</dbReference>
<protein>
    <submittedName>
        <fullName evidence="2">Pimeloyl-ACP methyl ester carboxylesterase</fullName>
    </submittedName>
</protein>
<dbReference type="Proteomes" id="UP000199495">
    <property type="component" value="Unassembled WGS sequence"/>
</dbReference>
<dbReference type="Gene3D" id="3.40.50.1820">
    <property type="entry name" value="alpha/beta hydrolase"/>
    <property type="match status" value="1"/>
</dbReference>
<gene>
    <name evidence="2" type="ORF">SAMN04487974_101627</name>
</gene>
<evidence type="ECO:0000313" key="3">
    <source>
        <dbReference type="Proteomes" id="UP000199495"/>
    </source>
</evidence>
<dbReference type="InterPro" id="IPR029058">
    <property type="entry name" value="AB_hydrolase_fold"/>
</dbReference>
<feature type="domain" description="AB hydrolase-1" evidence="1">
    <location>
        <begin position="23"/>
        <end position="245"/>
    </location>
</feature>
<name>A0A1G7SQW1_9HYPH</name>
<keyword evidence="3" id="KW-1185">Reference proteome</keyword>
<dbReference type="AlphaFoldDB" id="A0A1G7SQW1"/>
<organism evidence="2 3">
    <name type="scientific">Pelagibacterium luteolum</name>
    <dbReference type="NCBI Taxonomy" id="440168"/>
    <lineage>
        <taxon>Bacteria</taxon>
        <taxon>Pseudomonadati</taxon>
        <taxon>Pseudomonadota</taxon>
        <taxon>Alphaproteobacteria</taxon>
        <taxon>Hyphomicrobiales</taxon>
        <taxon>Devosiaceae</taxon>
        <taxon>Pelagibacterium</taxon>
    </lineage>
</organism>
<evidence type="ECO:0000259" key="1">
    <source>
        <dbReference type="Pfam" id="PF12697"/>
    </source>
</evidence>
<reference evidence="2 3" key="1">
    <citation type="submission" date="2016-10" db="EMBL/GenBank/DDBJ databases">
        <authorList>
            <person name="de Groot N.N."/>
        </authorList>
    </citation>
    <scope>NUCLEOTIDE SEQUENCE [LARGE SCALE GENOMIC DNA]</scope>
    <source>
        <strain evidence="2 3">CGMCC 1.10267</strain>
    </source>
</reference>